<dbReference type="Pfam" id="PF13560">
    <property type="entry name" value="HTH_31"/>
    <property type="match status" value="1"/>
</dbReference>
<evidence type="ECO:0000259" key="3">
    <source>
        <dbReference type="PROSITE" id="PS50943"/>
    </source>
</evidence>
<dbReference type="Proteomes" id="UP001596495">
    <property type="component" value="Unassembled WGS sequence"/>
</dbReference>
<dbReference type="PROSITE" id="PS50943">
    <property type="entry name" value="HTH_CROC1"/>
    <property type="match status" value="1"/>
</dbReference>
<dbReference type="CDD" id="cd00093">
    <property type="entry name" value="HTH_XRE"/>
    <property type="match status" value="1"/>
</dbReference>
<evidence type="ECO:0000256" key="1">
    <source>
        <dbReference type="SAM" id="Coils"/>
    </source>
</evidence>
<dbReference type="SMART" id="SM00530">
    <property type="entry name" value="HTH_XRE"/>
    <property type="match status" value="1"/>
</dbReference>
<feature type="coiled-coil region" evidence="1">
    <location>
        <begin position="31"/>
        <end position="58"/>
    </location>
</feature>
<dbReference type="InterPro" id="IPR010982">
    <property type="entry name" value="Lambda_DNA-bd_dom_sf"/>
</dbReference>
<dbReference type="EMBL" id="JBHTBX010000013">
    <property type="protein sequence ID" value="MFC7436072.1"/>
    <property type="molecule type" value="Genomic_DNA"/>
</dbReference>
<sequence length="147" mass="16096">MSTLSSALKTEISRVTRKILRDELLALKRSSHAYRSEIAALKRDVKELRAQLRAQGKVVKKVAPPEQAPAEPRSRRTRAFSPERFAAQRAKLGVSQADMAKLLECSALSVARWEAGKAVPRAAQAERIAGLRGLGKREAAQRLAAVS</sequence>
<comment type="caution">
    <text evidence="4">The sequence shown here is derived from an EMBL/GenBank/DDBJ whole genome shotgun (WGS) entry which is preliminary data.</text>
</comment>
<evidence type="ECO:0000313" key="4">
    <source>
        <dbReference type="EMBL" id="MFC7436072.1"/>
    </source>
</evidence>
<evidence type="ECO:0000313" key="5">
    <source>
        <dbReference type="Proteomes" id="UP001596495"/>
    </source>
</evidence>
<reference evidence="5" key="1">
    <citation type="journal article" date="2019" name="Int. J. Syst. Evol. Microbiol.">
        <title>The Global Catalogue of Microorganisms (GCM) 10K type strain sequencing project: providing services to taxonomists for standard genome sequencing and annotation.</title>
        <authorList>
            <consortium name="The Broad Institute Genomics Platform"/>
            <consortium name="The Broad Institute Genome Sequencing Center for Infectious Disease"/>
            <person name="Wu L."/>
            <person name="Ma J."/>
        </authorList>
    </citation>
    <scope>NUCLEOTIDE SEQUENCE [LARGE SCALE GENOMIC DNA]</scope>
    <source>
        <strain evidence="5">CCUG 54518</strain>
    </source>
</reference>
<feature type="region of interest" description="Disordered" evidence="2">
    <location>
        <begin position="59"/>
        <end position="81"/>
    </location>
</feature>
<gene>
    <name evidence="4" type="ORF">ACFQNJ_16270</name>
</gene>
<name>A0ABW2RD76_9BURK</name>
<feature type="domain" description="HTH cro/C1-type" evidence="3">
    <location>
        <begin position="85"/>
        <end position="129"/>
    </location>
</feature>
<evidence type="ECO:0000256" key="2">
    <source>
        <dbReference type="SAM" id="MobiDB-lite"/>
    </source>
</evidence>
<organism evidence="4 5">
    <name type="scientific">Hydrogenophaga bisanensis</name>
    <dbReference type="NCBI Taxonomy" id="439611"/>
    <lineage>
        <taxon>Bacteria</taxon>
        <taxon>Pseudomonadati</taxon>
        <taxon>Pseudomonadota</taxon>
        <taxon>Betaproteobacteria</taxon>
        <taxon>Burkholderiales</taxon>
        <taxon>Comamonadaceae</taxon>
        <taxon>Hydrogenophaga</taxon>
    </lineage>
</organism>
<keyword evidence="1" id="KW-0175">Coiled coil</keyword>
<dbReference type="InterPro" id="IPR001387">
    <property type="entry name" value="Cro/C1-type_HTH"/>
</dbReference>
<proteinExistence type="predicted"/>
<dbReference type="RefSeq" id="WP_382259447.1">
    <property type="nucleotide sequence ID" value="NZ_JBHTBX010000013.1"/>
</dbReference>
<dbReference type="Gene3D" id="1.10.260.40">
    <property type="entry name" value="lambda repressor-like DNA-binding domains"/>
    <property type="match status" value="1"/>
</dbReference>
<accession>A0ABW2RD76</accession>
<dbReference type="SUPFAM" id="SSF47413">
    <property type="entry name" value="lambda repressor-like DNA-binding domains"/>
    <property type="match status" value="1"/>
</dbReference>
<keyword evidence="5" id="KW-1185">Reference proteome</keyword>
<protein>
    <submittedName>
        <fullName evidence="4">Helix-turn-helix domain-containing protein</fullName>
    </submittedName>
</protein>